<keyword evidence="3" id="KW-1185">Reference proteome</keyword>
<evidence type="ECO:0000256" key="1">
    <source>
        <dbReference type="SAM" id="Phobius"/>
    </source>
</evidence>
<evidence type="ECO:0008006" key="4">
    <source>
        <dbReference type="Google" id="ProtNLM"/>
    </source>
</evidence>
<dbReference type="AlphaFoldDB" id="A0A2S7WHB5"/>
<feature type="transmembrane region" description="Helical" evidence="1">
    <location>
        <begin position="47"/>
        <end position="68"/>
    </location>
</feature>
<name>A0A2S7WHB5_9FLAO</name>
<dbReference type="RefSeq" id="WP_105022327.1">
    <property type="nucleotide sequence ID" value="NZ_MSCM01000002.1"/>
</dbReference>
<reference evidence="2 3" key="1">
    <citation type="submission" date="2016-12" db="EMBL/GenBank/DDBJ databases">
        <title>Trade-off between light-utilization and light-protection in marine flavobacteria.</title>
        <authorList>
            <person name="Kumagai Y."/>
            <person name="Yoshizawa S."/>
            <person name="Kogure K."/>
            <person name="Iwasaki W."/>
        </authorList>
    </citation>
    <scope>NUCLEOTIDE SEQUENCE [LARGE SCALE GENOMIC DNA]</scope>
    <source>
        <strain evidence="2 3">ATCC 43844</strain>
    </source>
</reference>
<gene>
    <name evidence="2" type="ORF">BTO16_14220</name>
</gene>
<protein>
    <recommendedName>
        <fullName evidence="4">Redox-active disulfide protein 2</fullName>
    </recommendedName>
</protein>
<organism evidence="2 3">
    <name type="scientific">Polaribacter glomeratus</name>
    <dbReference type="NCBI Taxonomy" id="102"/>
    <lineage>
        <taxon>Bacteria</taxon>
        <taxon>Pseudomonadati</taxon>
        <taxon>Bacteroidota</taxon>
        <taxon>Flavobacteriia</taxon>
        <taxon>Flavobacteriales</taxon>
        <taxon>Flavobacteriaceae</taxon>
    </lineage>
</organism>
<feature type="transmembrane region" description="Helical" evidence="1">
    <location>
        <begin position="21"/>
        <end position="41"/>
    </location>
</feature>
<comment type="caution">
    <text evidence="2">The sequence shown here is derived from an EMBL/GenBank/DDBJ whole genome shotgun (WGS) entry which is preliminary data.</text>
</comment>
<keyword evidence="1" id="KW-0472">Membrane</keyword>
<proteinExistence type="predicted"/>
<keyword evidence="1" id="KW-0812">Transmembrane</keyword>
<keyword evidence="1" id="KW-1133">Transmembrane helix</keyword>
<accession>A0A2S7WHB5</accession>
<sequence length="79" mass="9179">MASVLSTYTEKELIKKLKTQKIMLIIQGIVLFLMVVFSVFYTLENGISIKTFLPLFFAPMLFVMLFEIKNIKKELASRK</sequence>
<evidence type="ECO:0000313" key="3">
    <source>
        <dbReference type="Proteomes" id="UP000239068"/>
    </source>
</evidence>
<dbReference type="Proteomes" id="UP000239068">
    <property type="component" value="Unassembled WGS sequence"/>
</dbReference>
<dbReference type="OrthoDB" id="1203094at2"/>
<evidence type="ECO:0000313" key="2">
    <source>
        <dbReference type="EMBL" id="PQJ77008.1"/>
    </source>
</evidence>
<dbReference type="EMBL" id="MSCM01000002">
    <property type="protein sequence ID" value="PQJ77008.1"/>
    <property type="molecule type" value="Genomic_DNA"/>
</dbReference>